<keyword evidence="1" id="KW-0472">Membrane</keyword>
<accession>A0A7G9FJI7</accession>
<dbReference type="AlphaFoldDB" id="A0A7G9FJI7"/>
<sequence length="132" mass="15313">MPYLIGVVVVVIFIVVVFIVAGKDSKERKEMVSKLTEEQRNILMSTEVNFVEKNAWVQKAMVAKMKDKGNKIDIRLLWFNEVLQNNEYNTITIADVAITKSEQEEHNVKEGDFVKFYFAPEKSIGRTKIIWE</sequence>
<feature type="transmembrane region" description="Helical" evidence="1">
    <location>
        <begin position="6"/>
        <end position="22"/>
    </location>
</feature>
<protein>
    <submittedName>
        <fullName evidence="2">Uncharacterized protein</fullName>
    </submittedName>
</protein>
<keyword evidence="1" id="KW-0812">Transmembrane</keyword>
<dbReference type="KEGG" id="wcp:H9Q76_08110"/>
<keyword evidence="3" id="KW-1185">Reference proteome</keyword>
<name>A0A7G9FJI7_9FIRM</name>
<dbReference type="RefSeq" id="WP_249320917.1">
    <property type="nucleotide sequence ID" value="NZ_CP060632.1"/>
</dbReference>
<dbReference type="EMBL" id="CP060632">
    <property type="protein sequence ID" value="QNL98718.1"/>
    <property type="molecule type" value="Genomic_DNA"/>
</dbReference>
<proteinExistence type="predicted"/>
<dbReference type="Proteomes" id="UP000515819">
    <property type="component" value="Chromosome"/>
</dbReference>
<evidence type="ECO:0000313" key="3">
    <source>
        <dbReference type="Proteomes" id="UP000515819"/>
    </source>
</evidence>
<evidence type="ECO:0000313" key="2">
    <source>
        <dbReference type="EMBL" id="QNL98718.1"/>
    </source>
</evidence>
<organism evidence="2 3">
    <name type="scientific">Wujia chipingensis</name>
    <dbReference type="NCBI Taxonomy" id="2763670"/>
    <lineage>
        <taxon>Bacteria</taxon>
        <taxon>Bacillati</taxon>
        <taxon>Bacillota</taxon>
        <taxon>Clostridia</taxon>
        <taxon>Lachnospirales</taxon>
        <taxon>Lachnospiraceae</taxon>
        <taxon>Wujia</taxon>
    </lineage>
</organism>
<reference evidence="2 3" key="1">
    <citation type="submission" date="2020-08" db="EMBL/GenBank/DDBJ databases">
        <authorList>
            <person name="Liu C."/>
            <person name="Sun Q."/>
        </authorList>
    </citation>
    <scope>NUCLEOTIDE SEQUENCE [LARGE SCALE GENOMIC DNA]</scope>
    <source>
        <strain evidence="2 3">NSJ-4</strain>
    </source>
</reference>
<gene>
    <name evidence="2" type="ORF">H9Q76_08110</name>
</gene>
<keyword evidence="1" id="KW-1133">Transmembrane helix</keyword>
<evidence type="ECO:0000256" key="1">
    <source>
        <dbReference type="SAM" id="Phobius"/>
    </source>
</evidence>